<dbReference type="RefSeq" id="WP_013078040.1">
    <property type="nucleotide sequence ID" value="NZ_CP027850.1"/>
</dbReference>
<feature type="domain" description="Epoxide hydrolase N-terminal" evidence="4">
    <location>
        <begin position="3"/>
        <end position="107"/>
    </location>
</feature>
<accession>A0ABN5IQ76</accession>
<gene>
    <name evidence="5" type="ORF">B7G68_04450</name>
</gene>
<dbReference type="EMBL" id="CP027850">
    <property type="protein sequence ID" value="AVQ01175.1"/>
    <property type="molecule type" value="Genomic_DNA"/>
</dbReference>
<keyword evidence="6" id="KW-1185">Reference proteome</keyword>
<keyword evidence="2" id="KW-0058">Aromatic hydrocarbons catabolism</keyword>
<name>A0ABN5IQ76_9CAUL</name>
<sequence>MATPFEVNWTRDQVDKVLGQVRAYEFPPAPEGGGWGYGCDADFLKDLCGYWTDGFDVGAVQVNLNRFPQFTATIEDLDIHFVHVVGEAKGKRPLLITHGWPGSHFEFWDAIEPLAFPSRHGGDPADAFDLVIPSLPGFGFSGKPKRPLGQRATARLFNTLMTQELGYDTYLAQGGDWGGLVTSWLGLDHGAHAKAIHLNMIGLRPAGPPQTPEEIAWITGFGAQMDLWGAYFRLQASKPQSVAWLGANNPVGQAAWILERFHDWADLSTKPFEQVFTRDQLLTNVMIYVMTGSFTTGAWYYRALLEEGGPVLAEGQRCETPTAFANFPGESIYKPPPRSWADRAYNITRWSEMPRGGHFAAMEEPGLFVEDVRAWARELPSP</sequence>
<evidence type="ECO:0000259" key="4">
    <source>
        <dbReference type="Pfam" id="PF06441"/>
    </source>
</evidence>
<dbReference type="Gene3D" id="3.40.50.1820">
    <property type="entry name" value="alpha/beta hydrolase"/>
    <property type="match status" value="1"/>
</dbReference>
<dbReference type="PANTHER" id="PTHR21661:SF35">
    <property type="entry name" value="EPOXIDE HYDROLASE"/>
    <property type="match status" value="1"/>
</dbReference>
<proteinExistence type="inferred from homology"/>
<dbReference type="InterPro" id="IPR029058">
    <property type="entry name" value="AB_hydrolase_fold"/>
</dbReference>
<dbReference type="GO" id="GO:0016787">
    <property type="term" value="F:hydrolase activity"/>
    <property type="evidence" value="ECO:0007669"/>
    <property type="project" value="UniProtKB-KW"/>
</dbReference>
<evidence type="ECO:0000256" key="1">
    <source>
        <dbReference type="ARBA" id="ARBA00010088"/>
    </source>
</evidence>
<dbReference type="InterPro" id="IPR000639">
    <property type="entry name" value="Epox_hydrolase-like"/>
</dbReference>
<comment type="similarity">
    <text evidence="1">Belongs to the peptidase S33 family.</text>
</comment>
<evidence type="ECO:0000313" key="5">
    <source>
        <dbReference type="EMBL" id="AVQ01175.1"/>
    </source>
</evidence>
<dbReference type="PIRSF" id="PIRSF001112">
    <property type="entry name" value="Epoxide_hydrolase"/>
    <property type="match status" value="1"/>
</dbReference>
<dbReference type="InterPro" id="IPR016292">
    <property type="entry name" value="Epoxide_hydrolase"/>
</dbReference>
<reference evidence="5 6" key="1">
    <citation type="journal article" date="2015" name="Biotechnol. Bioeng.">
        <title>Genome sequence and phenotypic characterization of Caulobacter segnis.</title>
        <authorList>
            <person name="Patel S."/>
            <person name="Fletcher B."/>
            <person name="Scott D.C."/>
            <person name="Ely B."/>
        </authorList>
    </citation>
    <scope>NUCLEOTIDE SEQUENCE [LARGE SCALE GENOMIC DNA]</scope>
    <source>
        <strain evidence="5 6">TK0059</strain>
    </source>
</reference>
<dbReference type="Pfam" id="PF06441">
    <property type="entry name" value="EHN"/>
    <property type="match status" value="1"/>
</dbReference>
<protein>
    <submittedName>
        <fullName evidence="5">Epoxide hydrolase</fullName>
    </submittedName>
</protein>
<keyword evidence="3 5" id="KW-0378">Hydrolase</keyword>
<dbReference type="PRINTS" id="PR00412">
    <property type="entry name" value="EPOXHYDRLASE"/>
</dbReference>
<dbReference type="SUPFAM" id="SSF53474">
    <property type="entry name" value="alpha/beta-Hydrolases"/>
    <property type="match status" value="1"/>
</dbReference>
<evidence type="ECO:0000313" key="6">
    <source>
        <dbReference type="Proteomes" id="UP000240527"/>
    </source>
</evidence>
<evidence type="ECO:0000256" key="2">
    <source>
        <dbReference type="ARBA" id="ARBA00022797"/>
    </source>
</evidence>
<dbReference type="InterPro" id="IPR010497">
    <property type="entry name" value="Epoxide_hydro_N"/>
</dbReference>
<evidence type="ECO:0000256" key="3">
    <source>
        <dbReference type="ARBA" id="ARBA00022801"/>
    </source>
</evidence>
<dbReference type="PANTHER" id="PTHR21661">
    <property type="entry name" value="EPOXIDE HYDROLASE 1-RELATED"/>
    <property type="match status" value="1"/>
</dbReference>
<organism evidence="5 6">
    <name type="scientific">Caulobacter segnis</name>
    <dbReference type="NCBI Taxonomy" id="88688"/>
    <lineage>
        <taxon>Bacteria</taxon>
        <taxon>Pseudomonadati</taxon>
        <taxon>Pseudomonadota</taxon>
        <taxon>Alphaproteobacteria</taxon>
        <taxon>Caulobacterales</taxon>
        <taxon>Caulobacteraceae</taxon>
        <taxon>Caulobacter</taxon>
    </lineage>
</organism>
<dbReference type="Proteomes" id="UP000240527">
    <property type="component" value="Chromosome"/>
</dbReference>